<sequence>MDTFTPQLRLLMAKLVQQTKTGALGEPGAIGDYCLPLAAFDPNDVFVSRDCELEVLCAAREIAMAAVTAYFDEQISCIAPRRNQCAPIYRLPNELFIEIFEHARAAEREEEPRTEMPVGRALSQVSRLWRELAIRMPTLWTVLDTPNFILVHEFASRSKGMLLDVDFQHRGAGAAGIFGSLWIAYEENVRECLALLARDADRLQSITLKDIRRDTIRALFTYALPQLIKLDLSIEATCVNDALPPLFHLQKPPRLRHLRLQRFHIDLSSSLYSGLTVLQLHDTVFPLDSILQLVYALKESPLLEFLHLDMVAFSNAALVIPQVVTLPHLTDIMIRGLTSQQWITFLSSISPSPSLKLTGHHRMDARDVLSHFLPDPAMIALNIPSILRTISLDFTFPSQEEDSFSLFGHGESILDCCIDLTFQSANYHPIGAYSNSSARSLAKGVFADLGQALPLPNLRRLYLANLEDEIMSTVVFVSVLERFSGLEELGLDACDSMFMRTLGSTVSFPNLVRLSLSFVTLEEYTSREFGDMLDYFPNLLRIDFDSCSPEFIQVLAATPGERALCPELETLSIARCSITGDDLLDLVESRRMSKHVLNLAIIEMTDCDGVDDEALEELDTLLAP</sequence>
<gene>
    <name evidence="1" type="ORF">BOTBODRAFT_190257</name>
</gene>
<dbReference type="InParanoid" id="A0A067M7V5"/>
<dbReference type="HOGENOM" id="CLU_024199_1_2_1"/>
<dbReference type="PANTHER" id="PTHR38926:SF5">
    <property type="entry name" value="F-BOX AND LEUCINE-RICH REPEAT PROTEIN 6"/>
    <property type="match status" value="1"/>
</dbReference>
<evidence type="ECO:0000313" key="1">
    <source>
        <dbReference type="EMBL" id="KDQ10785.1"/>
    </source>
</evidence>
<dbReference type="OrthoDB" id="2800666at2759"/>
<dbReference type="AlphaFoldDB" id="A0A067M7V5"/>
<dbReference type="Gene3D" id="1.20.1280.50">
    <property type="match status" value="1"/>
</dbReference>
<keyword evidence="2" id="KW-1185">Reference proteome</keyword>
<organism evidence="1 2">
    <name type="scientific">Botryobasidium botryosum (strain FD-172 SS1)</name>
    <dbReference type="NCBI Taxonomy" id="930990"/>
    <lineage>
        <taxon>Eukaryota</taxon>
        <taxon>Fungi</taxon>
        <taxon>Dikarya</taxon>
        <taxon>Basidiomycota</taxon>
        <taxon>Agaricomycotina</taxon>
        <taxon>Agaricomycetes</taxon>
        <taxon>Cantharellales</taxon>
        <taxon>Botryobasidiaceae</taxon>
        <taxon>Botryobasidium</taxon>
    </lineage>
</organism>
<dbReference type="Gene3D" id="3.80.10.10">
    <property type="entry name" value="Ribonuclease Inhibitor"/>
    <property type="match status" value="1"/>
</dbReference>
<reference evidence="2" key="1">
    <citation type="journal article" date="2014" name="Proc. Natl. Acad. Sci. U.S.A.">
        <title>Extensive sampling of basidiomycete genomes demonstrates inadequacy of the white-rot/brown-rot paradigm for wood decay fungi.</title>
        <authorList>
            <person name="Riley R."/>
            <person name="Salamov A.A."/>
            <person name="Brown D.W."/>
            <person name="Nagy L.G."/>
            <person name="Floudas D."/>
            <person name="Held B.W."/>
            <person name="Levasseur A."/>
            <person name="Lombard V."/>
            <person name="Morin E."/>
            <person name="Otillar R."/>
            <person name="Lindquist E.A."/>
            <person name="Sun H."/>
            <person name="LaButti K.M."/>
            <person name="Schmutz J."/>
            <person name="Jabbour D."/>
            <person name="Luo H."/>
            <person name="Baker S.E."/>
            <person name="Pisabarro A.G."/>
            <person name="Walton J.D."/>
            <person name="Blanchette R.A."/>
            <person name="Henrissat B."/>
            <person name="Martin F."/>
            <person name="Cullen D."/>
            <person name="Hibbett D.S."/>
            <person name="Grigoriev I.V."/>
        </authorList>
    </citation>
    <scope>NUCLEOTIDE SEQUENCE [LARGE SCALE GENOMIC DNA]</scope>
    <source>
        <strain evidence="2">FD-172 SS1</strain>
    </source>
</reference>
<name>A0A067M7V5_BOTB1</name>
<dbReference type="PANTHER" id="PTHR38926">
    <property type="entry name" value="F-BOX DOMAIN CONTAINING PROTEIN, EXPRESSED"/>
    <property type="match status" value="1"/>
</dbReference>
<proteinExistence type="predicted"/>
<dbReference type="Proteomes" id="UP000027195">
    <property type="component" value="Unassembled WGS sequence"/>
</dbReference>
<dbReference type="SUPFAM" id="SSF81383">
    <property type="entry name" value="F-box domain"/>
    <property type="match status" value="1"/>
</dbReference>
<evidence type="ECO:0000313" key="2">
    <source>
        <dbReference type="Proteomes" id="UP000027195"/>
    </source>
</evidence>
<accession>A0A067M7V5</accession>
<protein>
    <submittedName>
        <fullName evidence="1">Uncharacterized protein</fullName>
    </submittedName>
</protein>
<dbReference type="InterPro" id="IPR032675">
    <property type="entry name" value="LRR_dom_sf"/>
</dbReference>
<dbReference type="EMBL" id="KL198064">
    <property type="protein sequence ID" value="KDQ10785.1"/>
    <property type="molecule type" value="Genomic_DNA"/>
</dbReference>
<dbReference type="InterPro" id="IPR036047">
    <property type="entry name" value="F-box-like_dom_sf"/>
</dbReference>
<dbReference type="STRING" id="930990.A0A067M7V5"/>
<dbReference type="SUPFAM" id="SSF52047">
    <property type="entry name" value="RNI-like"/>
    <property type="match status" value="1"/>
</dbReference>